<gene>
    <name evidence="1" type="ORF">ANACAC_03581</name>
</gene>
<protein>
    <submittedName>
        <fullName evidence="1">Uncharacterized protein</fullName>
    </submittedName>
</protein>
<organism evidence="1 2">
    <name type="scientific">Anaerostipes caccae (strain DSM 14662 / CCUG 47493 / JCM 13470 / NCIMB 13811 / L1-92)</name>
    <dbReference type="NCBI Taxonomy" id="411490"/>
    <lineage>
        <taxon>Bacteria</taxon>
        <taxon>Bacillati</taxon>
        <taxon>Bacillota</taxon>
        <taxon>Clostridia</taxon>
        <taxon>Lachnospirales</taxon>
        <taxon>Lachnospiraceae</taxon>
        <taxon>Anaerostipes</taxon>
    </lineage>
</organism>
<dbReference type="STRING" id="411490.ANACAC_03581"/>
<dbReference type="AlphaFoldDB" id="B0MIX6"/>
<keyword evidence="2" id="KW-1185">Reference proteome</keyword>
<accession>B0MIX6</accession>
<comment type="caution">
    <text evidence="1">The sequence shown here is derived from an EMBL/GenBank/DDBJ whole genome shotgun (WGS) entry which is preliminary data.</text>
</comment>
<dbReference type="HOGENOM" id="CLU_3228773_0_0_9"/>
<evidence type="ECO:0000313" key="2">
    <source>
        <dbReference type="Proteomes" id="UP000004935"/>
    </source>
</evidence>
<reference evidence="1" key="1">
    <citation type="submission" date="2007-11" db="EMBL/GenBank/DDBJ databases">
        <authorList>
            <person name="Fulton L."/>
            <person name="Clifton S."/>
            <person name="Fulton B."/>
            <person name="Xu J."/>
            <person name="Minx P."/>
            <person name="Pepin K.H."/>
            <person name="Johnson M."/>
            <person name="Thiruvilangam P."/>
            <person name="Bhonagiri V."/>
            <person name="Nash W.E."/>
            <person name="Mardis E.R."/>
            <person name="Wilson R.K."/>
        </authorList>
    </citation>
    <scope>NUCLEOTIDE SEQUENCE [LARGE SCALE GENOMIC DNA]</scope>
    <source>
        <strain evidence="1">DSM 14662</strain>
    </source>
</reference>
<dbReference type="Proteomes" id="UP000004935">
    <property type="component" value="Unassembled WGS sequence"/>
</dbReference>
<evidence type="ECO:0000313" key="1">
    <source>
        <dbReference type="EMBL" id="EDR95906.1"/>
    </source>
</evidence>
<dbReference type="EMBL" id="ABAX03000038">
    <property type="protein sequence ID" value="EDR95906.1"/>
    <property type="molecule type" value="Genomic_DNA"/>
</dbReference>
<proteinExistence type="predicted"/>
<reference evidence="1" key="2">
    <citation type="submission" date="2013-11" db="EMBL/GenBank/DDBJ databases">
        <title>Draft genome sequence of Anaerostipes caccae (DSM 14662).</title>
        <authorList>
            <person name="Sudarsanam P."/>
            <person name="Ley R."/>
            <person name="Guruge J."/>
            <person name="Turnbaugh P.J."/>
            <person name="Mahowald M."/>
            <person name="Liep D."/>
            <person name="Gordon J."/>
        </authorList>
    </citation>
    <scope>NUCLEOTIDE SEQUENCE</scope>
    <source>
        <strain evidence="1">DSM 14662</strain>
    </source>
</reference>
<name>B0MIX6_ANACD</name>
<sequence length="43" mass="5222">MTLRLYPEMEGDEGFFSPYCTSAVCFLFSINERRFNIYEFRKI</sequence>